<evidence type="ECO:0000313" key="3">
    <source>
        <dbReference type="Proteomes" id="UP000236197"/>
    </source>
</evidence>
<dbReference type="EMBL" id="PPEK01000013">
    <property type="protein sequence ID" value="PNV67106.1"/>
    <property type="molecule type" value="Genomic_DNA"/>
</dbReference>
<evidence type="ECO:0000259" key="1">
    <source>
        <dbReference type="Pfam" id="PF08279"/>
    </source>
</evidence>
<gene>
    <name evidence="2" type="ORF">C2L71_09975</name>
</gene>
<dbReference type="InterPro" id="IPR013196">
    <property type="entry name" value="HTH_11"/>
</dbReference>
<proteinExistence type="predicted"/>
<dbReference type="Proteomes" id="UP000236197">
    <property type="component" value="Unassembled WGS sequence"/>
</dbReference>
<name>A0A2K2U9W2_9ACTN</name>
<reference evidence="3" key="1">
    <citation type="submission" date="2018-01" db="EMBL/GenBank/DDBJ databases">
        <title>Rubneribacter badeniensis gen. nov., sp. nov., and Colonibacter rubneri, gen. nov., sp. nov., WGS of new members of the Eggerthellaceae.</title>
        <authorList>
            <person name="Danylec N."/>
            <person name="Stoll D.A."/>
            <person name="Doetsch A."/>
            <person name="Kulling S.E."/>
            <person name="Huch M."/>
        </authorList>
    </citation>
    <scope>NUCLEOTIDE SEQUENCE [LARGE SCALE GENOMIC DNA]</scope>
    <source>
        <strain evidence="3">ResAG-96</strain>
    </source>
</reference>
<dbReference type="Pfam" id="PF08279">
    <property type="entry name" value="HTH_11"/>
    <property type="match status" value="1"/>
</dbReference>
<dbReference type="AlphaFoldDB" id="A0A2K2U9W2"/>
<dbReference type="RefSeq" id="WP_103265613.1">
    <property type="nucleotide sequence ID" value="NZ_CABMLE010000013.1"/>
</dbReference>
<evidence type="ECO:0000313" key="2">
    <source>
        <dbReference type="EMBL" id="PNV67106.1"/>
    </source>
</evidence>
<accession>A0A2K2U9W2</accession>
<comment type="caution">
    <text evidence="2">The sequence shown here is derived from an EMBL/GenBank/DDBJ whole genome shotgun (WGS) entry which is preliminary data.</text>
</comment>
<feature type="domain" description="Helix-turn-helix type 11" evidence="1">
    <location>
        <begin position="5"/>
        <end position="35"/>
    </location>
</feature>
<organism evidence="2 3">
    <name type="scientific">Enteroscipio rubneri</name>
    <dbReference type="NCBI Taxonomy" id="2070686"/>
    <lineage>
        <taxon>Bacteria</taxon>
        <taxon>Bacillati</taxon>
        <taxon>Actinomycetota</taxon>
        <taxon>Coriobacteriia</taxon>
        <taxon>Eggerthellales</taxon>
        <taxon>Eggerthellaceae</taxon>
        <taxon>Enteroscipio</taxon>
    </lineage>
</organism>
<sequence length="70" mass="8009">MEALRRMLTAKEVADRLGVSRTTAYTVIRELNEEMAHRGCKVIPGRVSNEYFEAVYFGDRSKEGEVTDVR</sequence>
<keyword evidence="3" id="KW-1185">Reference proteome</keyword>
<dbReference type="OrthoDB" id="3174733at2"/>
<protein>
    <submittedName>
        <fullName evidence="2">ICEBs1 excisionase</fullName>
    </submittedName>
</protein>